<protein>
    <recommendedName>
        <fullName evidence="9">ABC transporter domain-containing protein</fullName>
    </recommendedName>
</protein>
<evidence type="ECO:0000256" key="3">
    <source>
        <dbReference type="ARBA" id="ARBA00022448"/>
    </source>
</evidence>
<dbReference type="Gene3D" id="3.40.50.300">
    <property type="entry name" value="P-loop containing nucleotide triphosphate hydrolases"/>
    <property type="match status" value="1"/>
</dbReference>
<keyword evidence="4" id="KW-0812">Transmembrane</keyword>
<evidence type="ECO:0000256" key="8">
    <source>
        <dbReference type="ARBA" id="ARBA00023136"/>
    </source>
</evidence>
<keyword evidence="5" id="KW-0547">Nucleotide-binding</keyword>
<feature type="domain" description="ABC transporter" evidence="9">
    <location>
        <begin position="3"/>
        <end position="244"/>
    </location>
</feature>
<dbReference type="InterPro" id="IPR003439">
    <property type="entry name" value="ABC_transporter-like_ATP-bd"/>
</dbReference>
<accession>A0A2Z6N239</accession>
<comment type="similarity">
    <text evidence="2">Belongs to the ABC transporter superfamily. ABCG family. Eye pigment precursor importer (TC 3.A.1.204) subfamily.</text>
</comment>
<proteinExistence type="inferred from homology"/>
<dbReference type="EMBL" id="DF973414">
    <property type="protein sequence ID" value="GAU30075.1"/>
    <property type="molecule type" value="Genomic_DNA"/>
</dbReference>
<dbReference type="GO" id="GO:0005524">
    <property type="term" value="F:ATP binding"/>
    <property type="evidence" value="ECO:0007669"/>
    <property type="project" value="UniProtKB-KW"/>
</dbReference>
<keyword evidence="3" id="KW-0813">Transport</keyword>
<keyword evidence="6" id="KW-0067">ATP-binding</keyword>
<dbReference type="InterPro" id="IPR003593">
    <property type="entry name" value="AAA+_ATPase"/>
</dbReference>
<evidence type="ECO:0000256" key="7">
    <source>
        <dbReference type="ARBA" id="ARBA00022989"/>
    </source>
</evidence>
<gene>
    <name evidence="10" type="ORF">TSUD_332440</name>
</gene>
<evidence type="ECO:0000259" key="9">
    <source>
        <dbReference type="PROSITE" id="PS50893"/>
    </source>
</evidence>
<dbReference type="Pfam" id="PF19055">
    <property type="entry name" value="ABC2_membrane_7"/>
    <property type="match status" value="1"/>
</dbReference>
<evidence type="ECO:0000256" key="5">
    <source>
        <dbReference type="ARBA" id="ARBA00022741"/>
    </source>
</evidence>
<dbReference type="PANTHER" id="PTHR48042:SF8">
    <property type="entry name" value="ABC-2 TYPE TRANSPORTER TRANSMEMBRANE DOMAIN-CONTAINING PROTEIN"/>
    <property type="match status" value="1"/>
</dbReference>
<evidence type="ECO:0000256" key="4">
    <source>
        <dbReference type="ARBA" id="ARBA00022692"/>
    </source>
</evidence>
<reference evidence="11" key="1">
    <citation type="journal article" date="2017" name="Front. Plant Sci.">
        <title>Climate Clever Clovers: New Paradigm to Reduce the Environmental Footprint of Ruminants by Breeding Low Methanogenic Forages Utilizing Haplotype Variation.</title>
        <authorList>
            <person name="Kaur P."/>
            <person name="Appels R."/>
            <person name="Bayer P.E."/>
            <person name="Keeble-Gagnere G."/>
            <person name="Wang J."/>
            <person name="Hirakawa H."/>
            <person name="Shirasawa K."/>
            <person name="Vercoe P."/>
            <person name="Stefanova K."/>
            <person name="Durmic Z."/>
            <person name="Nichols P."/>
            <person name="Revell C."/>
            <person name="Isobe S.N."/>
            <person name="Edwards D."/>
            <person name="Erskine W."/>
        </authorList>
    </citation>
    <scope>NUCLEOTIDE SEQUENCE [LARGE SCALE GENOMIC DNA]</scope>
    <source>
        <strain evidence="11">cv. Daliak</strain>
    </source>
</reference>
<dbReference type="GO" id="GO:0016887">
    <property type="term" value="F:ATP hydrolysis activity"/>
    <property type="evidence" value="ECO:0007669"/>
    <property type="project" value="InterPro"/>
</dbReference>
<dbReference type="SUPFAM" id="SSF52540">
    <property type="entry name" value="P-loop containing nucleoside triphosphate hydrolases"/>
    <property type="match status" value="1"/>
</dbReference>
<dbReference type="Pfam" id="PF00005">
    <property type="entry name" value="ABC_tran"/>
    <property type="match status" value="1"/>
</dbReference>
<evidence type="ECO:0000313" key="11">
    <source>
        <dbReference type="Proteomes" id="UP000242715"/>
    </source>
</evidence>
<dbReference type="InterPro" id="IPR043926">
    <property type="entry name" value="ABCG_dom"/>
</dbReference>
<sequence>MVMIWENLTVTIGADKKKKLLDGVTGFAQPGRIMAVMGPSGCGKTTLLTSLAGTHAANVAEAGNIQIKGKRRNLYSKEVSFVGQEELFLGTLTVKETLTYSANMRLPSKMTKQEIDKVVEDTIIEMGLEDCANSKIGNWHLRGISNGEKKRLSIGLEILTQPFVLLLDEPTSGLDSASAFYVIQALSNIALKGKIVICSIHQPGCETFNIFDDLLLLSSGETVYFGEANMALKFFADAGFPCPIKRNPSDHFLMSINLDFDFINEALARCHVLIRVSQETTILMSSVADLPCGRRSSATDPNDGPVLWY</sequence>
<dbReference type="PANTHER" id="PTHR48042">
    <property type="entry name" value="ABC TRANSPORTER G FAMILY MEMBER 11"/>
    <property type="match status" value="1"/>
</dbReference>
<dbReference type="GO" id="GO:0016020">
    <property type="term" value="C:membrane"/>
    <property type="evidence" value="ECO:0007669"/>
    <property type="project" value="UniProtKB-SubCell"/>
</dbReference>
<keyword evidence="11" id="KW-1185">Reference proteome</keyword>
<dbReference type="AlphaFoldDB" id="A0A2Z6N239"/>
<evidence type="ECO:0000256" key="6">
    <source>
        <dbReference type="ARBA" id="ARBA00022840"/>
    </source>
</evidence>
<organism evidence="10 11">
    <name type="scientific">Trifolium subterraneum</name>
    <name type="common">Subterranean clover</name>
    <dbReference type="NCBI Taxonomy" id="3900"/>
    <lineage>
        <taxon>Eukaryota</taxon>
        <taxon>Viridiplantae</taxon>
        <taxon>Streptophyta</taxon>
        <taxon>Embryophyta</taxon>
        <taxon>Tracheophyta</taxon>
        <taxon>Spermatophyta</taxon>
        <taxon>Magnoliopsida</taxon>
        <taxon>eudicotyledons</taxon>
        <taxon>Gunneridae</taxon>
        <taxon>Pentapetalae</taxon>
        <taxon>rosids</taxon>
        <taxon>fabids</taxon>
        <taxon>Fabales</taxon>
        <taxon>Fabaceae</taxon>
        <taxon>Papilionoideae</taxon>
        <taxon>50 kb inversion clade</taxon>
        <taxon>NPAAA clade</taxon>
        <taxon>Hologalegina</taxon>
        <taxon>IRL clade</taxon>
        <taxon>Trifolieae</taxon>
        <taxon>Trifolium</taxon>
    </lineage>
</organism>
<evidence type="ECO:0000256" key="2">
    <source>
        <dbReference type="ARBA" id="ARBA00005814"/>
    </source>
</evidence>
<keyword evidence="7" id="KW-1133">Transmembrane helix</keyword>
<dbReference type="InterPro" id="IPR027417">
    <property type="entry name" value="P-loop_NTPase"/>
</dbReference>
<evidence type="ECO:0000256" key="1">
    <source>
        <dbReference type="ARBA" id="ARBA00004141"/>
    </source>
</evidence>
<dbReference type="Proteomes" id="UP000242715">
    <property type="component" value="Unassembled WGS sequence"/>
</dbReference>
<dbReference type="InterPro" id="IPR052215">
    <property type="entry name" value="Plant_ABCG"/>
</dbReference>
<dbReference type="SMART" id="SM00382">
    <property type="entry name" value="AAA"/>
    <property type="match status" value="1"/>
</dbReference>
<evidence type="ECO:0000313" key="10">
    <source>
        <dbReference type="EMBL" id="GAU30075.1"/>
    </source>
</evidence>
<dbReference type="GO" id="GO:0140359">
    <property type="term" value="F:ABC-type transporter activity"/>
    <property type="evidence" value="ECO:0007669"/>
    <property type="project" value="InterPro"/>
</dbReference>
<keyword evidence="8" id="KW-0472">Membrane</keyword>
<comment type="subcellular location">
    <subcellularLocation>
        <location evidence="1">Membrane</location>
        <topology evidence="1">Multi-pass membrane protein</topology>
    </subcellularLocation>
</comment>
<dbReference type="OrthoDB" id="66620at2759"/>
<name>A0A2Z6N239_TRISU</name>
<dbReference type="PROSITE" id="PS50893">
    <property type="entry name" value="ABC_TRANSPORTER_2"/>
    <property type="match status" value="1"/>
</dbReference>